<proteinExistence type="predicted"/>
<dbReference type="Proteomes" id="UP000789759">
    <property type="component" value="Unassembled WGS sequence"/>
</dbReference>
<gene>
    <name evidence="1" type="ORF">CPELLU_LOCUS12697</name>
</gene>
<protein>
    <submittedName>
        <fullName evidence="1">5193_t:CDS:1</fullName>
    </submittedName>
</protein>
<evidence type="ECO:0000313" key="1">
    <source>
        <dbReference type="EMBL" id="CAG8717666.1"/>
    </source>
</evidence>
<evidence type="ECO:0000313" key="2">
    <source>
        <dbReference type="Proteomes" id="UP000789759"/>
    </source>
</evidence>
<organism evidence="1 2">
    <name type="scientific">Cetraspora pellucida</name>
    <dbReference type="NCBI Taxonomy" id="1433469"/>
    <lineage>
        <taxon>Eukaryota</taxon>
        <taxon>Fungi</taxon>
        <taxon>Fungi incertae sedis</taxon>
        <taxon>Mucoromycota</taxon>
        <taxon>Glomeromycotina</taxon>
        <taxon>Glomeromycetes</taxon>
        <taxon>Diversisporales</taxon>
        <taxon>Gigasporaceae</taxon>
        <taxon>Cetraspora</taxon>
    </lineage>
</organism>
<sequence>MWNDSRLPSSLEYVMLDKSQPALRPIPGQYALKSDANLFLKMLQKSCDNNHKILKKRLMIKFEDELYYSGLTR</sequence>
<name>A0A9N9NBE7_9GLOM</name>
<keyword evidence="2" id="KW-1185">Reference proteome</keyword>
<dbReference type="OrthoDB" id="8068875at2759"/>
<dbReference type="AlphaFoldDB" id="A0A9N9NBE7"/>
<reference evidence="1" key="1">
    <citation type="submission" date="2021-06" db="EMBL/GenBank/DDBJ databases">
        <authorList>
            <person name="Kallberg Y."/>
            <person name="Tangrot J."/>
            <person name="Rosling A."/>
        </authorList>
    </citation>
    <scope>NUCLEOTIDE SEQUENCE</scope>
    <source>
        <strain evidence="1">FL966</strain>
    </source>
</reference>
<accession>A0A9N9NBE7</accession>
<comment type="caution">
    <text evidence="1">The sequence shown here is derived from an EMBL/GenBank/DDBJ whole genome shotgun (WGS) entry which is preliminary data.</text>
</comment>
<dbReference type="EMBL" id="CAJVQA010012565">
    <property type="protein sequence ID" value="CAG8717666.1"/>
    <property type="molecule type" value="Genomic_DNA"/>
</dbReference>